<feature type="domain" description="Transposase IS116/IS110/IS902 C-terminal" evidence="3">
    <location>
        <begin position="291"/>
        <end position="371"/>
    </location>
</feature>
<dbReference type="GO" id="GO:0006313">
    <property type="term" value="P:DNA transposition"/>
    <property type="evidence" value="ECO:0007669"/>
    <property type="project" value="InterPro"/>
</dbReference>
<dbReference type="Pfam" id="PF02371">
    <property type="entry name" value="Transposase_20"/>
    <property type="match status" value="1"/>
</dbReference>
<dbReference type="EMBL" id="CP019699">
    <property type="protein sequence ID" value="AQS54999.1"/>
    <property type="molecule type" value="Genomic_DNA"/>
</dbReference>
<gene>
    <name evidence="4" type="ORF">B0W44_03650</name>
</gene>
<protein>
    <submittedName>
        <fullName evidence="4">IS110 family transposase</fullName>
    </submittedName>
</protein>
<dbReference type="PANTHER" id="PTHR33055:SF15">
    <property type="entry name" value="TRANSPOSASE-RELATED"/>
    <property type="match status" value="1"/>
</dbReference>
<dbReference type="NCBIfam" id="NF033542">
    <property type="entry name" value="transpos_IS110"/>
    <property type="match status" value="1"/>
</dbReference>
<evidence type="ECO:0000256" key="1">
    <source>
        <dbReference type="SAM" id="Coils"/>
    </source>
</evidence>
<evidence type="ECO:0000313" key="4">
    <source>
        <dbReference type="EMBL" id="AQS54999.1"/>
    </source>
</evidence>
<dbReference type="KEGG" id="ntr:B0W44_03650"/>
<keyword evidence="5" id="KW-1185">Reference proteome</keyword>
<dbReference type="InterPro" id="IPR047650">
    <property type="entry name" value="Transpos_IS110"/>
</dbReference>
<organism evidence="4 5">
    <name type="scientific">Novibacillus thermophilus</name>
    <dbReference type="NCBI Taxonomy" id="1471761"/>
    <lineage>
        <taxon>Bacteria</taxon>
        <taxon>Bacillati</taxon>
        <taxon>Bacillota</taxon>
        <taxon>Bacilli</taxon>
        <taxon>Bacillales</taxon>
        <taxon>Thermoactinomycetaceae</taxon>
        <taxon>Novibacillus</taxon>
    </lineage>
</organism>
<feature type="coiled-coil region" evidence="1">
    <location>
        <begin position="255"/>
        <end position="282"/>
    </location>
</feature>
<dbReference type="PANTHER" id="PTHR33055">
    <property type="entry name" value="TRANSPOSASE FOR INSERTION SEQUENCE ELEMENT IS1111A"/>
    <property type="match status" value="1"/>
</dbReference>
<sequence length="427" mass="49167">MNYNRNKKLKQITPETLVVGIDIAKEKHVARAVDDRGYEFGKRLVFENNITGFERLLAWVSEKQQAYEKTHVILGCEPTGHYWFNLAYFAKAKEIPFVVVNPMHVKKAKELDDNSPSKTDTKDAHVIAQLIKDGRYAVPNLQEGVYAELREGLKIRDQLSKDLQIITGRIDNWLDRYFPEFRRVFKDWDGKAAWYTLSHFPLPAEVTAISAEDLVREWKQVAQRGIGIKRAHTLRQAAERSIGLTVGTRMAKRALQSLLKQYEHLQESIASIDEEMEQLVKVIPGTEEMIAMKGVNVLTVATFFGEVGDIAHYEHPRQIQRLAGLSLTVHQSGKCKGQTHITKRGRRRLRKALYLVVRPLVVHNAAFKALHEYYTTRQEHPLKKQESLIALSCKLIRVFFAMAKKRYRFDGEKMLRDMPQFSIQEAA</sequence>
<dbReference type="AlphaFoldDB" id="A0A1U9K4M3"/>
<dbReference type="RefSeq" id="WP_077718817.1">
    <property type="nucleotide sequence ID" value="NZ_CP019699.1"/>
</dbReference>
<evidence type="ECO:0000259" key="3">
    <source>
        <dbReference type="Pfam" id="PF02371"/>
    </source>
</evidence>
<accession>A0A1U9K4M3</accession>
<evidence type="ECO:0000259" key="2">
    <source>
        <dbReference type="Pfam" id="PF01548"/>
    </source>
</evidence>
<dbReference type="InterPro" id="IPR003346">
    <property type="entry name" value="Transposase_20"/>
</dbReference>
<dbReference type="GO" id="GO:0003677">
    <property type="term" value="F:DNA binding"/>
    <property type="evidence" value="ECO:0007669"/>
    <property type="project" value="InterPro"/>
</dbReference>
<proteinExistence type="predicted"/>
<name>A0A1U9K4M3_9BACL</name>
<feature type="domain" description="Transposase IS110-like N-terminal" evidence="2">
    <location>
        <begin position="19"/>
        <end position="179"/>
    </location>
</feature>
<dbReference type="OrthoDB" id="9790935at2"/>
<keyword evidence="1" id="KW-0175">Coiled coil</keyword>
<reference evidence="4 5" key="1">
    <citation type="journal article" date="2015" name="Int. J. Syst. Evol. Microbiol.">
        <title>Novibacillus thermophilus gen. nov., sp. nov., a Gram-staining-negative and moderately thermophilic member of the family Thermoactinomycetaceae.</title>
        <authorList>
            <person name="Yang G."/>
            <person name="Chen J."/>
            <person name="Zhou S."/>
        </authorList>
    </citation>
    <scope>NUCLEOTIDE SEQUENCE [LARGE SCALE GENOMIC DNA]</scope>
    <source>
        <strain evidence="4 5">SG-1</strain>
    </source>
</reference>
<dbReference type="GO" id="GO:0004803">
    <property type="term" value="F:transposase activity"/>
    <property type="evidence" value="ECO:0007669"/>
    <property type="project" value="InterPro"/>
</dbReference>
<evidence type="ECO:0000313" key="5">
    <source>
        <dbReference type="Proteomes" id="UP000188603"/>
    </source>
</evidence>
<dbReference type="Pfam" id="PF01548">
    <property type="entry name" value="DEDD_Tnp_IS110"/>
    <property type="match status" value="1"/>
</dbReference>
<dbReference type="InterPro" id="IPR002525">
    <property type="entry name" value="Transp_IS110-like_N"/>
</dbReference>
<dbReference type="Proteomes" id="UP000188603">
    <property type="component" value="Chromosome"/>
</dbReference>